<organism evidence="1 2">
    <name type="scientific">Citrus sinensis</name>
    <name type="common">Sweet orange</name>
    <name type="synonym">Citrus aurantium var. sinensis</name>
    <dbReference type="NCBI Taxonomy" id="2711"/>
    <lineage>
        <taxon>Eukaryota</taxon>
        <taxon>Viridiplantae</taxon>
        <taxon>Streptophyta</taxon>
        <taxon>Embryophyta</taxon>
        <taxon>Tracheophyta</taxon>
        <taxon>Spermatophyta</taxon>
        <taxon>Magnoliopsida</taxon>
        <taxon>eudicotyledons</taxon>
        <taxon>Gunneridae</taxon>
        <taxon>Pentapetalae</taxon>
        <taxon>rosids</taxon>
        <taxon>malvids</taxon>
        <taxon>Sapindales</taxon>
        <taxon>Rutaceae</taxon>
        <taxon>Aurantioideae</taxon>
        <taxon>Citrus</taxon>
    </lineage>
</organism>
<proteinExistence type="predicted"/>
<sequence length="1055" mass="118108">MSLISGVISRKVLPACGRLCFFCPAMRARSRQPVKRYKKLISDIFPRNQDEGPNDRKIGKLCEYANKNPLRIPKITTSLEQRCYKELRNENFQSAKIVMCIYRKLLISCKEQMPLFASSLLTIIHTLLDQTRQDEIQIIGCMTLFDFVNNQKDGTYMFNLECFIPKLCQLSQEVGENERARSIRSAGLQALSSMVRFMGEHSHISVEFDNEKTMVQRWYGTTVAPSRWIPLDPMAGCNGDTVVSVVLENYGGPRRNSENSGQNQSRWVEEVRKKEGHVSPLPDVSIRVPSWRLMVNEKGEINVPIQDAEDPCFWSRVCLHNMAKLAKEATTIRRVLESLFRYFDNANLWSLDTGLAFLVLKDMQLEIVDVTTSLIEHTKVEPSVAIIGAVTDVMRHLRKSIHCSLDDANLGADVGDAGPILDVMAGMLENISTITVIARTTIVTVYRAAQVLLFYKFFRASNNSSFFQAFPEALFYQLLPAMVHPDRETRVGAHQIFSVVLVPSSVCPNPSTNSAESRKAGDLPRALSRTVSVFSSSAALFDKLRRDKTMSRDYTHQDNRDNIASEGQPRNSGNGGLNRLKSSYSRAYSRKASPASAMTDGNSMSDFKTEPMDLGQLEIQLALAKAAASCCWYSVPEVLWKMNVMIAANSLRLSSRQITLLLSSIWAQSISPANMPENYEAIAHTYSLVLLFSRAKNSSNEVLIRSFQLSFSLRNISLNEGSPLPPSCRRSLFTLATSMILFSAKAFSIHSLVQPSKLLLTEKKVDPFLHLFEDKKLRAIHTGSDLPKIIFGSKEDDDLALKFLSEIENTDDQTRESLTSEILKSLENLPTIQLSSSELSSMKEQLLSEFLPDDLCPLGAQFMDNPNKIYLVDSKNSKSQKEIATLFTIDDDAFNDSYESQDKSNPELAKEIPCLLSVNQLLESVLETTHQVGRISVSTADMPYKEMAGHCEALLVGKQKKMSHLMSAQLRQESLINFSITNHENEVNEVLPSQVDAGSLMVGNPFTDERITPNSNKPPVGTVTTQCASEYQHHPQYFRLPASSPYDNFLKAAGC</sequence>
<gene>
    <name evidence="1" type="ORF">KPL71_025927</name>
</gene>
<accession>A0ACB8HW40</accession>
<name>A0ACB8HW40_CITSI</name>
<keyword evidence="2" id="KW-1185">Reference proteome</keyword>
<evidence type="ECO:0000313" key="1">
    <source>
        <dbReference type="EMBL" id="KAH9678989.1"/>
    </source>
</evidence>
<dbReference type="Proteomes" id="UP000829398">
    <property type="component" value="Chromosome 9"/>
</dbReference>
<comment type="caution">
    <text evidence="1">The sequence shown here is derived from an EMBL/GenBank/DDBJ whole genome shotgun (WGS) entry which is preliminary data.</text>
</comment>
<reference evidence="2" key="1">
    <citation type="journal article" date="2023" name="Hortic. Res.">
        <title>A chromosome-level phased genome enabling allele-level studies in sweet orange: a case study on citrus Huanglongbing tolerance.</title>
        <authorList>
            <person name="Wu B."/>
            <person name="Yu Q."/>
            <person name="Deng Z."/>
            <person name="Duan Y."/>
            <person name="Luo F."/>
            <person name="Gmitter F. Jr."/>
        </authorList>
    </citation>
    <scope>NUCLEOTIDE SEQUENCE [LARGE SCALE GENOMIC DNA]</scope>
    <source>
        <strain evidence="2">cv. Valencia</strain>
    </source>
</reference>
<evidence type="ECO:0000313" key="2">
    <source>
        <dbReference type="Proteomes" id="UP000829398"/>
    </source>
</evidence>
<protein>
    <submittedName>
        <fullName evidence="1">Uncharacterized protein</fullName>
    </submittedName>
</protein>
<dbReference type="EMBL" id="CM039178">
    <property type="protein sequence ID" value="KAH9678989.1"/>
    <property type="molecule type" value="Genomic_DNA"/>
</dbReference>